<evidence type="ECO:0000313" key="3">
    <source>
        <dbReference type="Proteomes" id="UP000018888"/>
    </source>
</evidence>
<reference evidence="2 3" key="1">
    <citation type="journal article" date="2013" name="Proc. Natl. Acad. Sci. U.S.A.">
        <title>Genome of an arbuscular mycorrhizal fungus provides insight into the oldest plant symbiosis.</title>
        <authorList>
            <person name="Tisserant E."/>
            <person name="Malbreil M."/>
            <person name="Kuo A."/>
            <person name="Kohler A."/>
            <person name="Symeonidi A."/>
            <person name="Balestrini R."/>
            <person name="Charron P."/>
            <person name="Duensing N."/>
            <person name="Frei Dit Frey N."/>
            <person name="Gianinazzi-Pearson V."/>
            <person name="Gilbert L.B."/>
            <person name="Handa Y."/>
            <person name="Herr J.R."/>
            <person name="Hijri M."/>
            <person name="Koul R."/>
            <person name="Kawaguchi M."/>
            <person name="Krajinski F."/>
            <person name="Lammers P.J."/>
            <person name="Masclaux F.G."/>
            <person name="Murat C."/>
            <person name="Morin E."/>
            <person name="Ndikumana S."/>
            <person name="Pagni M."/>
            <person name="Petitpierre D."/>
            <person name="Requena N."/>
            <person name="Rosikiewicz P."/>
            <person name="Riley R."/>
            <person name="Saito K."/>
            <person name="San Clemente H."/>
            <person name="Shapiro H."/>
            <person name="van Tuinen D."/>
            <person name="Becard G."/>
            <person name="Bonfante P."/>
            <person name="Paszkowski U."/>
            <person name="Shachar-Hill Y.Y."/>
            <person name="Tuskan G.A."/>
            <person name="Young P.W."/>
            <person name="Sanders I.R."/>
            <person name="Henrissat B."/>
            <person name="Rensing S.A."/>
            <person name="Grigoriev I.V."/>
            <person name="Corradi N."/>
            <person name="Roux C."/>
            <person name="Martin F."/>
        </authorList>
    </citation>
    <scope>NUCLEOTIDE SEQUENCE [LARGE SCALE GENOMIC DNA]</scope>
    <source>
        <strain evidence="2 3">DAOM 197198</strain>
    </source>
</reference>
<evidence type="ECO:0000313" key="2">
    <source>
        <dbReference type="EMBL" id="POG73457.1"/>
    </source>
</evidence>
<dbReference type="Gene3D" id="1.25.40.420">
    <property type="match status" value="1"/>
</dbReference>
<organism evidence="2 3">
    <name type="scientific">Rhizophagus irregularis (strain DAOM 181602 / DAOM 197198 / MUCL 43194)</name>
    <name type="common">Arbuscular mycorrhizal fungus</name>
    <name type="synonym">Glomus intraradices</name>
    <dbReference type="NCBI Taxonomy" id="747089"/>
    <lineage>
        <taxon>Eukaryota</taxon>
        <taxon>Fungi</taxon>
        <taxon>Fungi incertae sedis</taxon>
        <taxon>Mucoromycota</taxon>
        <taxon>Glomeromycotina</taxon>
        <taxon>Glomeromycetes</taxon>
        <taxon>Glomerales</taxon>
        <taxon>Glomeraceae</taxon>
        <taxon>Rhizophagus</taxon>
    </lineage>
</organism>
<feature type="region of interest" description="Disordered" evidence="1">
    <location>
        <begin position="284"/>
        <end position="305"/>
    </location>
</feature>
<evidence type="ECO:0000256" key="1">
    <source>
        <dbReference type="SAM" id="MobiDB-lite"/>
    </source>
</evidence>
<feature type="region of interest" description="Disordered" evidence="1">
    <location>
        <begin position="410"/>
        <end position="429"/>
    </location>
</feature>
<sequence length="429" mass="50633">MNNNNLSQKLSQNLLEILDNDEEYCDIAIEVGNDNNIRIFRAHMVILNYRSSYLRRILAKNKKKIDETFMIQIKLPNILPEIFQIILRYIYGGKLFLKDYNNLDIVKLLIAANELNLQELVIYLQSFLIKNKTNWTEQNFNLIYQTSFDNDSFLELQGYCTDLMYEAPHKIFKSLDFTSIPEKILISLIQGHNLQMNEIQIWENVLKWGLTQNPELFSDSSNYSKDDFSSLKNTLRNCIPFIRFYSLTSKEFSDKVLPYKEVLPEDLYMDLLSLHDKLNYKSRPQMSEKTYPSDPTPPIPSTTTYPGYTVTNTNSQKQDTKEVVDPLITRIQPLPKNPNYNPNYNKFGKRNHRQGRRFTSQIEDLDEEKLSSWSIEKPIKNTWKKPVNNTWEEPTNDTYRGNYNGYIPRWNTETMNGNNTKKKKKSQKW</sequence>
<reference evidence="2 3" key="2">
    <citation type="journal article" date="2018" name="New Phytol.">
        <title>High intraspecific genome diversity in the model arbuscular mycorrhizal symbiont Rhizophagus irregularis.</title>
        <authorList>
            <person name="Chen E.C.H."/>
            <person name="Morin E."/>
            <person name="Beaudet D."/>
            <person name="Noel J."/>
            <person name="Yildirir G."/>
            <person name="Ndikumana S."/>
            <person name="Charron P."/>
            <person name="St-Onge C."/>
            <person name="Giorgi J."/>
            <person name="Kruger M."/>
            <person name="Marton T."/>
            <person name="Ropars J."/>
            <person name="Grigoriev I.V."/>
            <person name="Hainaut M."/>
            <person name="Henrissat B."/>
            <person name="Roux C."/>
            <person name="Martin F."/>
            <person name="Corradi N."/>
        </authorList>
    </citation>
    <scope>NUCLEOTIDE SEQUENCE [LARGE SCALE GENOMIC DNA]</scope>
    <source>
        <strain evidence="2 3">DAOM 197198</strain>
    </source>
</reference>
<name>A0A2H5S902_RHIID</name>
<dbReference type="InterPro" id="IPR052407">
    <property type="entry name" value="BTB_POZ_domain_cont_9"/>
</dbReference>
<dbReference type="PANTHER" id="PTHR46306:SF1">
    <property type="entry name" value="BTB_POZ DOMAIN-CONTAINING PROTEIN 9"/>
    <property type="match status" value="1"/>
</dbReference>
<dbReference type="SMART" id="SM00225">
    <property type="entry name" value="BTB"/>
    <property type="match status" value="1"/>
</dbReference>
<comment type="caution">
    <text evidence="2">The sequence shown here is derived from an EMBL/GenBank/DDBJ whole genome shotgun (WGS) entry which is preliminary data.</text>
</comment>
<dbReference type="EMBL" id="AUPC02000083">
    <property type="protein sequence ID" value="POG73457.1"/>
    <property type="molecule type" value="Genomic_DNA"/>
</dbReference>
<dbReference type="SMR" id="A0A2H5S902"/>
<keyword evidence="3" id="KW-1185">Reference proteome</keyword>
<dbReference type="Pfam" id="PF00651">
    <property type="entry name" value="BTB"/>
    <property type="match status" value="1"/>
</dbReference>
<dbReference type="CDD" id="cd18186">
    <property type="entry name" value="BTB_POZ_ZBTB_KLHL-like"/>
    <property type="match status" value="1"/>
</dbReference>
<dbReference type="InterPro" id="IPR011333">
    <property type="entry name" value="SKP1/BTB/POZ_sf"/>
</dbReference>
<dbReference type="Gene3D" id="3.30.710.10">
    <property type="entry name" value="Potassium Channel Kv1.1, Chain A"/>
    <property type="match status" value="1"/>
</dbReference>
<dbReference type="GO" id="GO:0005737">
    <property type="term" value="C:cytoplasm"/>
    <property type="evidence" value="ECO:0007669"/>
    <property type="project" value="TreeGrafter"/>
</dbReference>
<dbReference type="Proteomes" id="UP000018888">
    <property type="component" value="Unassembled WGS sequence"/>
</dbReference>
<feature type="compositionally biased region" description="Basic residues" evidence="1">
    <location>
        <begin position="420"/>
        <end position="429"/>
    </location>
</feature>
<dbReference type="AlphaFoldDB" id="A0A2H5S902"/>
<dbReference type="InterPro" id="IPR000210">
    <property type="entry name" value="BTB/POZ_dom"/>
</dbReference>
<dbReference type="SUPFAM" id="SSF54695">
    <property type="entry name" value="POZ domain"/>
    <property type="match status" value="1"/>
</dbReference>
<dbReference type="VEuPathDB" id="FungiDB:RhiirFUN_017780"/>
<dbReference type="PANTHER" id="PTHR46306">
    <property type="entry name" value="BTB/POZ DOMAIN-CONTAINING PROTEIN 9"/>
    <property type="match status" value="1"/>
</dbReference>
<gene>
    <name evidence="2" type="ORF">GLOIN_2v1839918</name>
</gene>
<dbReference type="PROSITE" id="PS50097">
    <property type="entry name" value="BTB"/>
    <property type="match status" value="1"/>
</dbReference>
<proteinExistence type="predicted"/>
<accession>A0A2H5S902</accession>
<protein>
    <submittedName>
        <fullName evidence="2">Uncharacterized protein</fullName>
    </submittedName>
</protein>